<dbReference type="STRING" id="1395571.TMS3_0123745"/>
<feature type="compositionally biased region" description="Basic and acidic residues" evidence="1">
    <location>
        <begin position="118"/>
        <end position="128"/>
    </location>
</feature>
<dbReference type="InterPro" id="IPR021253">
    <property type="entry name" value="ZrgA-like"/>
</dbReference>
<keyword evidence="4" id="KW-1185">Reference proteome</keyword>
<proteinExistence type="predicted"/>
<dbReference type="EMBL" id="AWSQ01000010">
    <property type="protein sequence ID" value="KFX67587.1"/>
    <property type="molecule type" value="Genomic_DNA"/>
</dbReference>
<evidence type="ECO:0000256" key="1">
    <source>
        <dbReference type="SAM" id="MobiDB-lite"/>
    </source>
</evidence>
<dbReference type="RefSeq" id="WP_025167679.1">
    <property type="nucleotide sequence ID" value="NZ_AWSQ01000010.1"/>
</dbReference>
<feature type="signal peptide" evidence="2">
    <location>
        <begin position="1"/>
        <end position="20"/>
    </location>
</feature>
<evidence type="ECO:0000313" key="4">
    <source>
        <dbReference type="Proteomes" id="UP000030063"/>
    </source>
</evidence>
<evidence type="ECO:0000256" key="2">
    <source>
        <dbReference type="SAM" id="SignalP"/>
    </source>
</evidence>
<name>A0A0A1YDP1_9PSED</name>
<dbReference type="eggNOG" id="COG4531">
    <property type="taxonomic scope" value="Bacteria"/>
</dbReference>
<reference evidence="3 4" key="1">
    <citation type="journal article" date="2014" name="Genome Announc.">
        <title>Draft Genome Sequence of Petroleum Oil-Degrading Marine Bacterium Pseudomonas taeanensis Strain MS-3, Isolated from a Crude Oil-Contaminated Seashore.</title>
        <authorList>
            <person name="Lee S.Y."/>
            <person name="Kim S.H."/>
            <person name="Lee D.G."/>
            <person name="Shin S."/>
            <person name="Yun S.H."/>
            <person name="Choi C.W."/>
            <person name="Chung Y.H."/>
            <person name="Choi J.S."/>
            <person name="Kahng H.Y."/>
            <person name="Kim S.I."/>
        </authorList>
    </citation>
    <scope>NUCLEOTIDE SEQUENCE [LARGE SCALE GENOMIC DNA]</scope>
    <source>
        <strain evidence="3 4">MS-3</strain>
    </source>
</reference>
<comment type="caution">
    <text evidence="3">The sequence shown here is derived from an EMBL/GenBank/DDBJ whole genome shotgun (WGS) entry which is preliminary data.</text>
</comment>
<dbReference type="AlphaFoldDB" id="A0A0A1YDP1"/>
<feature type="region of interest" description="Disordered" evidence="1">
    <location>
        <begin position="104"/>
        <end position="128"/>
    </location>
</feature>
<keyword evidence="2" id="KW-0732">Signal</keyword>
<accession>A0A0A1YDP1</accession>
<evidence type="ECO:0000313" key="3">
    <source>
        <dbReference type="EMBL" id="KFX67587.1"/>
    </source>
</evidence>
<dbReference type="Proteomes" id="UP000030063">
    <property type="component" value="Unassembled WGS sequence"/>
</dbReference>
<sequence length="186" mass="20329">MRRLLLALPFALLPLSASHAQQHEHNEHASLGAHAHGMAQLNVALDGSVLELELESPANNLVGFEHAANSPADRARIASARSQLEQPQALFGLATGGCSLSTQELQSPLFEPEDHEEHEEHEHAGEHSEIHAHYRFACTQADAVQQLDLSELFKRFPATLKIQVQLLGPNGQQGAELTPDNPRLPF</sequence>
<gene>
    <name evidence="3" type="ORF">TMS3_0123745</name>
</gene>
<protein>
    <submittedName>
        <fullName evidence="3">Zinc-binding protein</fullName>
    </submittedName>
</protein>
<organism evidence="3 4">
    <name type="scientific">Pseudomonas taeanensis MS-3</name>
    <dbReference type="NCBI Taxonomy" id="1395571"/>
    <lineage>
        <taxon>Bacteria</taxon>
        <taxon>Pseudomonadati</taxon>
        <taxon>Pseudomonadota</taxon>
        <taxon>Gammaproteobacteria</taxon>
        <taxon>Pseudomonadales</taxon>
        <taxon>Pseudomonadaceae</taxon>
        <taxon>Pseudomonas</taxon>
    </lineage>
</organism>
<dbReference type="OrthoDB" id="7346546at2"/>
<dbReference type="Pfam" id="PF10986">
    <property type="entry name" value="ZrgA"/>
    <property type="match status" value="1"/>
</dbReference>
<feature type="chain" id="PRO_5001984812" evidence="2">
    <location>
        <begin position="21"/>
        <end position="186"/>
    </location>
</feature>